<reference evidence="1 2" key="1">
    <citation type="journal article" date="2012" name="Environ. Microbiol.">
        <title>The genome sequence of Desulfatibacillum alkenivorans AK-01: a blueprint for anaerobic alkane oxidation.</title>
        <authorList>
            <person name="Callaghan A.V."/>
            <person name="Morris B.E."/>
            <person name="Pereira I.A."/>
            <person name="McInerney M.J."/>
            <person name="Austin R.N."/>
            <person name="Groves J.T."/>
            <person name="Kukor J.J."/>
            <person name="Suflita J.M."/>
            <person name="Young L.Y."/>
            <person name="Zylstra G.J."/>
            <person name="Wawrik B."/>
        </authorList>
    </citation>
    <scope>NUCLEOTIDE SEQUENCE [LARGE SCALE GENOMIC DNA]</scope>
    <source>
        <strain evidence="1 2">AK-01</strain>
    </source>
</reference>
<dbReference type="KEGG" id="dal:Dalk_1251"/>
<sequence>MKAFACEKVVCPDGIWIISEGRYRDLDLRLILEGAEVVTVKEYRISDLAYYMLGPKPIEVKKRLVGCEVHAIEPFSNRFKAKIKKVLPRFMHGMFKETPMEPQILMSPRENTCSALDSKELEKHLERIESQLRPYNSVIKQVNGLDLTRVKDIVGICEDFGKNRSQLLIKGCLEDKVAYIAEGITLDVGVTLDRAYVANGLFEMGAYDFDGYDNQKSYRLVTFMHRGETKAFVLDDDNRMKFEVQELDTIQYIQLLENCLRINPKMKEAMDQCMEGKAMAAKILFNHHMEIGYSTSRIPEIYRQAFETYDIGLSEMDAVMHSLNTKQFGIAFSYIPKTGDEQDKVFTTISVMHDFQALDSIKAELPELYSEISKMTSVSDAGTYYLLDAIRGVQ</sequence>
<dbReference type="EMBL" id="CP001322">
    <property type="protein sequence ID" value="ACL02954.1"/>
    <property type="molecule type" value="Genomic_DNA"/>
</dbReference>
<evidence type="ECO:0000313" key="2">
    <source>
        <dbReference type="Proteomes" id="UP000000739"/>
    </source>
</evidence>
<gene>
    <name evidence="1" type="ordered locus">Dalk_1251</name>
</gene>
<dbReference type="eggNOG" id="ENOG5033SJJ">
    <property type="taxonomic scope" value="Bacteria"/>
</dbReference>
<keyword evidence="2" id="KW-1185">Reference proteome</keyword>
<name>B8F9K8_DESAL</name>
<evidence type="ECO:0000313" key="1">
    <source>
        <dbReference type="EMBL" id="ACL02954.1"/>
    </source>
</evidence>
<dbReference type="Proteomes" id="UP000000739">
    <property type="component" value="Chromosome"/>
</dbReference>
<accession>B8F9K8</accession>
<protein>
    <submittedName>
        <fullName evidence="1">Uncharacterized protein</fullName>
    </submittedName>
</protein>
<dbReference type="RefSeq" id="WP_012610390.1">
    <property type="nucleotide sequence ID" value="NC_011768.1"/>
</dbReference>
<dbReference type="HOGENOM" id="CLU_699661_0_0_7"/>
<proteinExistence type="predicted"/>
<organism evidence="1 2">
    <name type="scientific">Desulfatibacillum aliphaticivorans</name>
    <dbReference type="NCBI Taxonomy" id="218208"/>
    <lineage>
        <taxon>Bacteria</taxon>
        <taxon>Pseudomonadati</taxon>
        <taxon>Thermodesulfobacteriota</taxon>
        <taxon>Desulfobacteria</taxon>
        <taxon>Desulfobacterales</taxon>
        <taxon>Desulfatibacillaceae</taxon>
        <taxon>Desulfatibacillum</taxon>
    </lineage>
</organism>
<dbReference type="AlphaFoldDB" id="B8F9K8"/>